<accession>A0ABX1S3M9</accession>
<evidence type="ECO:0000256" key="1">
    <source>
        <dbReference type="ARBA" id="ARBA00023015"/>
    </source>
</evidence>
<dbReference type="InterPro" id="IPR028978">
    <property type="entry name" value="Chorismate_lyase_/UTRA_dom_sf"/>
</dbReference>
<dbReference type="PROSITE" id="PS50949">
    <property type="entry name" value="HTH_GNTR"/>
    <property type="match status" value="1"/>
</dbReference>
<dbReference type="SUPFAM" id="SSF46785">
    <property type="entry name" value="Winged helix' DNA-binding domain"/>
    <property type="match status" value="1"/>
</dbReference>
<feature type="domain" description="HTH gntR-type" evidence="4">
    <location>
        <begin position="12"/>
        <end position="78"/>
    </location>
</feature>
<dbReference type="InterPro" id="IPR050679">
    <property type="entry name" value="Bact_HTH_transcr_reg"/>
</dbReference>
<sequence length="262" mass="28447">MSAQQLDRRSPLPLWAQLQADLQERLTAGEFDAEFPGELALVEAYGVSRYTVRSALRALREEGLVVAERGRAPRVADRTEIEQPLGALYSLFASVQAAGLEQRSIVRVLDIRADGVAAAHLDLDGSTPLLYLERLRLAGDAPLALDRVWLPAAIAGPLLDADFGHTSLYAELAARTGVRVDAGEEQVRAVVPSPAERALLEIDPSIAAFSISRVGRAGRRPVERRHTLVRGDRFSVTAAFSSRRGNRLDVATRLPRARMAGA</sequence>
<proteinExistence type="predicted"/>
<dbReference type="SMART" id="SM00345">
    <property type="entry name" value="HTH_GNTR"/>
    <property type="match status" value="1"/>
</dbReference>
<evidence type="ECO:0000313" key="6">
    <source>
        <dbReference type="Proteomes" id="UP000820669"/>
    </source>
</evidence>
<keyword evidence="3" id="KW-0804">Transcription</keyword>
<dbReference type="Proteomes" id="UP000820669">
    <property type="component" value="Unassembled WGS sequence"/>
</dbReference>
<evidence type="ECO:0000256" key="2">
    <source>
        <dbReference type="ARBA" id="ARBA00023125"/>
    </source>
</evidence>
<reference evidence="5 6" key="1">
    <citation type="submission" date="2020-04" db="EMBL/GenBank/DDBJ databases">
        <authorList>
            <person name="Klaysubun C."/>
            <person name="Duangmal K."/>
            <person name="Lipun K."/>
        </authorList>
    </citation>
    <scope>NUCLEOTIDE SEQUENCE [LARGE SCALE GENOMIC DNA]</scope>
    <source>
        <strain evidence="5 6">K10HN5</strain>
    </source>
</reference>
<comment type="caution">
    <text evidence="5">The sequence shown here is derived from an EMBL/GenBank/DDBJ whole genome shotgun (WGS) entry which is preliminary data.</text>
</comment>
<keyword evidence="1" id="KW-0805">Transcription regulation</keyword>
<organism evidence="5 6">
    <name type="scientific">Pseudonocardia acidicola</name>
    <dbReference type="NCBI Taxonomy" id="2724939"/>
    <lineage>
        <taxon>Bacteria</taxon>
        <taxon>Bacillati</taxon>
        <taxon>Actinomycetota</taxon>
        <taxon>Actinomycetes</taxon>
        <taxon>Pseudonocardiales</taxon>
        <taxon>Pseudonocardiaceae</taxon>
        <taxon>Pseudonocardia</taxon>
    </lineage>
</organism>
<dbReference type="RefSeq" id="WP_169379557.1">
    <property type="nucleotide sequence ID" value="NZ_JAAXLA010000003.1"/>
</dbReference>
<gene>
    <name evidence="5" type="ORF">HF526_02440</name>
</gene>
<keyword evidence="6" id="KW-1185">Reference proteome</keyword>
<dbReference type="PANTHER" id="PTHR44846:SF1">
    <property type="entry name" value="MANNOSYL-D-GLYCERATE TRANSPORT_METABOLISM SYSTEM REPRESSOR MNGR-RELATED"/>
    <property type="match status" value="1"/>
</dbReference>
<name>A0ABX1S3M9_9PSEU</name>
<dbReference type="Gene3D" id="3.40.1410.10">
    <property type="entry name" value="Chorismate lyase-like"/>
    <property type="match status" value="1"/>
</dbReference>
<protein>
    <submittedName>
        <fullName evidence="5">GntR family transcriptional regulator</fullName>
    </submittedName>
</protein>
<evidence type="ECO:0000313" key="5">
    <source>
        <dbReference type="EMBL" id="NMH96186.1"/>
    </source>
</evidence>
<dbReference type="InterPro" id="IPR011663">
    <property type="entry name" value="UTRA"/>
</dbReference>
<dbReference type="PRINTS" id="PR00035">
    <property type="entry name" value="HTHGNTR"/>
</dbReference>
<keyword evidence="2" id="KW-0238">DNA-binding</keyword>
<dbReference type="Gene3D" id="1.10.10.10">
    <property type="entry name" value="Winged helix-like DNA-binding domain superfamily/Winged helix DNA-binding domain"/>
    <property type="match status" value="1"/>
</dbReference>
<dbReference type="EMBL" id="JAAXLA010000003">
    <property type="protein sequence ID" value="NMH96186.1"/>
    <property type="molecule type" value="Genomic_DNA"/>
</dbReference>
<dbReference type="Pfam" id="PF07702">
    <property type="entry name" value="UTRA"/>
    <property type="match status" value="1"/>
</dbReference>
<dbReference type="InterPro" id="IPR036388">
    <property type="entry name" value="WH-like_DNA-bd_sf"/>
</dbReference>
<dbReference type="InterPro" id="IPR036390">
    <property type="entry name" value="WH_DNA-bd_sf"/>
</dbReference>
<dbReference type="Pfam" id="PF00392">
    <property type="entry name" value="GntR"/>
    <property type="match status" value="1"/>
</dbReference>
<dbReference type="PANTHER" id="PTHR44846">
    <property type="entry name" value="MANNOSYL-D-GLYCERATE TRANSPORT/METABOLISM SYSTEM REPRESSOR MNGR-RELATED"/>
    <property type="match status" value="1"/>
</dbReference>
<dbReference type="SUPFAM" id="SSF64288">
    <property type="entry name" value="Chorismate lyase-like"/>
    <property type="match status" value="1"/>
</dbReference>
<evidence type="ECO:0000259" key="4">
    <source>
        <dbReference type="PROSITE" id="PS50949"/>
    </source>
</evidence>
<dbReference type="InterPro" id="IPR000524">
    <property type="entry name" value="Tscrpt_reg_HTH_GntR"/>
</dbReference>
<dbReference type="SMART" id="SM00866">
    <property type="entry name" value="UTRA"/>
    <property type="match status" value="1"/>
</dbReference>
<evidence type="ECO:0000256" key="3">
    <source>
        <dbReference type="ARBA" id="ARBA00023163"/>
    </source>
</evidence>